<comment type="subcellular location">
    <subcellularLocation>
        <location evidence="1">Nucleus</location>
    </subcellularLocation>
</comment>
<evidence type="ECO:0000256" key="2">
    <source>
        <dbReference type="ARBA" id="ARBA00004718"/>
    </source>
</evidence>
<feature type="compositionally biased region" description="Low complexity" evidence="11">
    <location>
        <begin position="166"/>
        <end position="180"/>
    </location>
</feature>
<protein>
    <recommendedName>
        <fullName evidence="12">SP-RING-type domain-containing protein</fullName>
    </recommendedName>
</protein>
<dbReference type="EMBL" id="ML977005">
    <property type="protein sequence ID" value="KAF1953221.1"/>
    <property type="molecule type" value="Genomic_DNA"/>
</dbReference>
<comment type="similarity">
    <text evidence="3">Belongs to the NSE2 family.</text>
</comment>
<evidence type="ECO:0000256" key="4">
    <source>
        <dbReference type="ARBA" id="ARBA00022679"/>
    </source>
</evidence>
<evidence type="ECO:0000256" key="7">
    <source>
        <dbReference type="ARBA" id="ARBA00022786"/>
    </source>
</evidence>
<dbReference type="PANTHER" id="PTHR21330">
    <property type="entry name" value="E3 SUMO-PROTEIN LIGASE NSE2"/>
    <property type="match status" value="1"/>
</dbReference>
<sequence>MASRYSTARPTPSRPSLAPSTTPAASFAALAELPPYKKPSHPLTLGAQDQIKALNGREIALLKEQSKQAEQRITDAAGLINDKLREHEDEIAKRKKRWERGLDTETQEDEEAALTMLQGKVEEMTKQLEESIRGIIDTGVAAKRMEESLQWLYQHAPERLQTEYMTQTSQRESLRQSQSQRARRTQDSDGDADVDTEMPESEGPTPGPTPLDGSRPVLTGIGELFDDRLNRKKDEYTSQSLLLRYAENEVYASFKGIVHDARFQDDRPLPKPDSWFTATGSPAPGVTERGGDEDDDDIVMDRATISTRCPLTFQKFKEPWTSSKCPHTFEKTAILEMIRVSPDRVDAIPGRANTGRRAIECPVPGCSQTLTKDDLRHDPILARKLQRMMKAEREQAAESDHEDVDHYENRHGSSSVKPEPISSSRLRVPATQQPPQSSVVEDLGSPSVNEDEDEL</sequence>
<feature type="region of interest" description="Disordered" evidence="11">
    <location>
        <begin position="1"/>
        <end position="23"/>
    </location>
</feature>
<dbReference type="PROSITE" id="PS51044">
    <property type="entry name" value="ZF_SP_RING"/>
    <property type="match status" value="1"/>
</dbReference>
<dbReference type="OrthoDB" id="756301at2759"/>
<comment type="pathway">
    <text evidence="2">Protein modification; protein sumoylation.</text>
</comment>
<keyword evidence="5" id="KW-0479">Metal-binding</keyword>
<keyword evidence="9" id="KW-0539">Nucleus</keyword>
<feature type="domain" description="SP-RING-type" evidence="12">
    <location>
        <begin position="294"/>
        <end position="390"/>
    </location>
</feature>
<evidence type="ECO:0000256" key="11">
    <source>
        <dbReference type="SAM" id="MobiDB-lite"/>
    </source>
</evidence>
<dbReference type="InterPro" id="IPR013083">
    <property type="entry name" value="Znf_RING/FYVE/PHD"/>
</dbReference>
<dbReference type="GO" id="GO:0008270">
    <property type="term" value="F:zinc ion binding"/>
    <property type="evidence" value="ECO:0007669"/>
    <property type="project" value="UniProtKB-KW"/>
</dbReference>
<evidence type="ECO:0000256" key="10">
    <source>
        <dbReference type="PROSITE-ProRule" id="PRU00452"/>
    </source>
</evidence>
<dbReference type="GO" id="GO:0030915">
    <property type="term" value="C:Smc5-Smc6 complex"/>
    <property type="evidence" value="ECO:0007669"/>
    <property type="project" value="InterPro"/>
</dbReference>
<name>A0A6A5TKN8_9PLEO</name>
<evidence type="ECO:0000256" key="1">
    <source>
        <dbReference type="ARBA" id="ARBA00004123"/>
    </source>
</evidence>
<accession>A0A6A5TKN8</accession>
<evidence type="ECO:0000256" key="5">
    <source>
        <dbReference type="ARBA" id="ARBA00022723"/>
    </source>
</evidence>
<dbReference type="Proteomes" id="UP000800035">
    <property type="component" value="Unassembled WGS sequence"/>
</dbReference>
<dbReference type="UniPathway" id="UPA00886"/>
<keyword evidence="7" id="KW-0833">Ubl conjugation pathway</keyword>
<feature type="compositionally biased region" description="Low complexity" evidence="11">
    <location>
        <begin position="413"/>
        <end position="424"/>
    </location>
</feature>
<keyword evidence="4" id="KW-0808">Transferase</keyword>
<evidence type="ECO:0000256" key="6">
    <source>
        <dbReference type="ARBA" id="ARBA00022771"/>
    </source>
</evidence>
<dbReference type="GO" id="GO:0000724">
    <property type="term" value="P:double-strand break repair via homologous recombination"/>
    <property type="evidence" value="ECO:0007669"/>
    <property type="project" value="InterPro"/>
</dbReference>
<proteinExistence type="inferred from homology"/>
<keyword evidence="6 10" id="KW-0863">Zinc-finger</keyword>
<feature type="compositionally biased region" description="Low complexity" evidence="11">
    <location>
        <begin position="8"/>
        <end position="23"/>
    </location>
</feature>
<dbReference type="CDD" id="cd16651">
    <property type="entry name" value="SPL-RING_NSE2"/>
    <property type="match status" value="1"/>
</dbReference>
<dbReference type="Gene3D" id="3.30.40.10">
    <property type="entry name" value="Zinc/RING finger domain, C3HC4 (zinc finger)"/>
    <property type="match status" value="1"/>
</dbReference>
<dbReference type="InterPro" id="IPR026846">
    <property type="entry name" value="Nse2(Mms21)"/>
</dbReference>
<dbReference type="GO" id="GO:0061665">
    <property type="term" value="F:SUMO ligase activity"/>
    <property type="evidence" value="ECO:0007669"/>
    <property type="project" value="TreeGrafter"/>
</dbReference>
<keyword evidence="14" id="KW-1185">Reference proteome</keyword>
<evidence type="ECO:0000313" key="13">
    <source>
        <dbReference type="EMBL" id="KAF1953221.1"/>
    </source>
</evidence>
<gene>
    <name evidence="13" type="ORF">CC80DRAFT_551615</name>
</gene>
<feature type="region of interest" description="Disordered" evidence="11">
    <location>
        <begin position="163"/>
        <end position="219"/>
    </location>
</feature>
<feature type="compositionally biased region" description="Polar residues" evidence="11">
    <location>
        <begin position="430"/>
        <end position="439"/>
    </location>
</feature>
<evidence type="ECO:0000256" key="3">
    <source>
        <dbReference type="ARBA" id="ARBA00008212"/>
    </source>
</evidence>
<evidence type="ECO:0000256" key="8">
    <source>
        <dbReference type="ARBA" id="ARBA00022833"/>
    </source>
</evidence>
<feature type="region of interest" description="Disordered" evidence="11">
    <location>
        <begin position="269"/>
        <end position="294"/>
    </location>
</feature>
<feature type="compositionally biased region" description="Acidic residues" evidence="11">
    <location>
        <begin position="188"/>
        <end position="200"/>
    </location>
</feature>
<dbReference type="AlphaFoldDB" id="A0A6A5TKN8"/>
<organism evidence="13 14">
    <name type="scientific">Byssothecium circinans</name>
    <dbReference type="NCBI Taxonomy" id="147558"/>
    <lineage>
        <taxon>Eukaryota</taxon>
        <taxon>Fungi</taxon>
        <taxon>Dikarya</taxon>
        <taxon>Ascomycota</taxon>
        <taxon>Pezizomycotina</taxon>
        <taxon>Dothideomycetes</taxon>
        <taxon>Pleosporomycetidae</taxon>
        <taxon>Pleosporales</taxon>
        <taxon>Massarineae</taxon>
        <taxon>Massarinaceae</taxon>
        <taxon>Byssothecium</taxon>
    </lineage>
</organism>
<keyword evidence="8" id="KW-0862">Zinc</keyword>
<dbReference type="GO" id="GO:0005634">
    <property type="term" value="C:nucleus"/>
    <property type="evidence" value="ECO:0007669"/>
    <property type="project" value="UniProtKB-SubCell"/>
</dbReference>
<reference evidence="13" key="1">
    <citation type="journal article" date="2020" name="Stud. Mycol.">
        <title>101 Dothideomycetes genomes: a test case for predicting lifestyles and emergence of pathogens.</title>
        <authorList>
            <person name="Haridas S."/>
            <person name="Albert R."/>
            <person name="Binder M."/>
            <person name="Bloem J."/>
            <person name="Labutti K."/>
            <person name="Salamov A."/>
            <person name="Andreopoulos B."/>
            <person name="Baker S."/>
            <person name="Barry K."/>
            <person name="Bills G."/>
            <person name="Bluhm B."/>
            <person name="Cannon C."/>
            <person name="Castanera R."/>
            <person name="Culley D."/>
            <person name="Daum C."/>
            <person name="Ezra D."/>
            <person name="Gonzalez J."/>
            <person name="Henrissat B."/>
            <person name="Kuo A."/>
            <person name="Liang C."/>
            <person name="Lipzen A."/>
            <person name="Lutzoni F."/>
            <person name="Magnuson J."/>
            <person name="Mondo S."/>
            <person name="Nolan M."/>
            <person name="Ohm R."/>
            <person name="Pangilinan J."/>
            <person name="Park H.-J."/>
            <person name="Ramirez L."/>
            <person name="Alfaro M."/>
            <person name="Sun H."/>
            <person name="Tritt A."/>
            <person name="Yoshinaga Y."/>
            <person name="Zwiers L.-H."/>
            <person name="Turgeon B."/>
            <person name="Goodwin S."/>
            <person name="Spatafora J."/>
            <person name="Crous P."/>
            <person name="Grigoriev I."/>
        </authorList>
    </citation>
    <scope>NUCLEOTIDE SEQUENCE</scope>
    <source>
        <strain evidence="13">CBS 675.92</strain>
    </source>
</reference>
<dbReference type="Pfam" id="PF11789">
    <property type="entry name" value="zf-Nse"/>
    <property type="match status" value="1"/>
</dbReference>
<dbReference type="PANTHER" id="PTHR21330:SF1">
    <property type="entry name" value="E3 SUMO-PROTEIN LIGASE NSE2"/>
    <property type="match status" value="1"/>
</dbReference>
<dbReference type="SUPFAM" id="SSF57850">
    <property type="entry name" value="RING/U-box"/>
    <property type="match status" value="1"/>
</dbReference>
<dbReference type="InterPro" id="IPR004181">
    <property type="entry name" value="Znf_MIZ"/>
</dbReference>
<dbReference type="GO" id="GO:0016925">
    <property type="term" value="P:protein sumoylation"/>
    <property type="evidence" value="ECO:0007669"/>
    <property type="project" value="UniProtKB-UniPathway"/>
</dbReference>
<feature type="region of interest" description="Disordered" evidence="11">
    <location>
        <begin position="388"/>
        <end position="455"/>
    </location>
</feature>
<evidence type="ECO:0000256" key="9">
    <source>
        <dbReference type="ARBA" id="ARBA00023242"/>
    </source>
</evidence>
<evidence type="ECO:0000313" key="14">
    <source>
        <dbReference type="Proteomes" id="UP000800035"/>
    </source>
</evidence>
<feature type="compositionally biased region" description="Basic and acidic residues" evidence="11">
    <location>
        <begin position="389"/>
        <end position="411"/>
    </location>
</feature>
<evidence type="ECO:0000259" key="12">
    <source>
        <dbReference type="PROSITE" id="PS51044"/>
    </source>
</evidence>